<accession>B3G0Z4</accession>
<organism evidence="2">
    <name type="scientific">Pseudomonas aeruginosa</name>
    <dbReference type="NCBI Taxonomy" id="287"/>
    <lineage>
        <taxon>Bacteria</taxon>
        <taxon>Pseudomonadati</taxon>
        <taxon>Pseudomonadota</taxon>
        <taxon>Gammaproteobacteria</taxon>
        <taxon>Pseudomonadales</taxon>
        <taxon>Pseudomonadaceae</taxon>
        <taxon>Pseudomonas</taxon>
    </lineage>
</organism>
<proteinExistence type="predicted"/>
<dbReference type="AlphaFoldDB" id="B3G0Z4"/>
<feature type="region of interest" description="Disordered" evidence="1">
    <location>
        <begin position="644"/>
        <end position="674"/>
    </location>
</feature>
<feature type="region of interest" description="Disordered" evidence="1">
    <location>
        <begin position="1"/>
        <end position="23"/>
    </location>
</feature>
<evidence type="ECO:0000313" key="2">
    <source>
        <dbReference type="EMBL" id="ACD38706.1"/>
    </source>
</evidence>
<feature type="compositionally biased region" description="Low complexity" evidence="1">
    <location>
        <begin position="11"/>
        <end position="23"/>
    </location>
</feature>
<name>B3G0Z4_PSEAI</name>
<protein>
    <submittedName>
        <fullName evidence="2">Uncharacterized protein</fullName>
    </submittedName>
</protein>
<reference evidence="2" key="1">
    <citation type="journal article" date="2008" name="Genomics">
        <title>Large-insert genome analysis technology detects structural variation in Pseudomonas aeruginosa clinical strains from cystic fibrosis patients.</title>
        <authorList>
            <person name="Hayden H.S."/>
            <person name="Gillett W."/>
            <person name="Saenphimmachak C."/>
            <person name="Lim R."/>
            <person name="Zhou Y."/>
            <person name="Jacobs M.A."/>
            <person name="Chang J."/>
            <person name="Rohmer L."/>
            <person name="D'Argenio D.A."/>
            <person name="Palmieri A."/>
            <person name="Levy R."/>
            <person name="Haugen E."/>
            <person name="Wong G.K."/>
            <person name="Brittnacher M.J."/>
            <person name="Burns J.L."/>
            <person name="Miller S.I."/>
            <person name="Olson M.V."/>
            <person name="Kaul R."/>
        </authorList>
    </citation>
    <scope>NUCLEOTIDE SEQUENCE</scope>
    <source>
        <strain evidence="2">PACS458</strain>
    </source>
</reference>
<sequence length="674" mass="70655">MGWHQENLMYGQAPRRPAPAKGAGRSRQLLQVLARRFAGLAGVVRQGADRLFLVGDAGRVEVAADVARVGGDRRGNHHGALGQRPAENGLQAPAFLLGAGDGVQAQRQRMADQPFDLARRLRRGQGQAGAVEARQARARHIDPQQGTVADPAARVGFLVLGVAVGQRRIAGDIETAPDRVEILAARAHPAEDDALRRFEEGAVVADEHIAALLQLAVRLEQPLHRPVLRAAGAEADVATVAEELRASGIVALQQGVAAVRRARAFTGGDRAGQAHHVGAGRAGLVVACALPDEALALGGGQGQGQTGLLRLLADRFAQVAAAAGAGQGVADHLVDLVPRQSRRQVEGDQPLHRIAALLQLFPAARLAMTGESLQRQVAGLVRGQRGQAAAFGEVQAMTDDRGLDVQVMLRRVAGEHPVDLAFPGIVEVAALLGEVVVDPVQRVEQAQHLAAGPFAPALFPARLGLGHDHADPGMADGERRLHLVALVRPDEEGGIARQLRQQLVAHLDGVDRRHVAELVTGVQFVDEHLDVRRLLVADRHQPVQRPTAARLARVAVAHRLVRLDAAFEADGQAVAGDAEGVVDGQLERVVAALQDHGVVQHALAVGVGDGRVDAHAAGTHAVLEVEHAGLGAFVPEVEGFLGGGRGQAAGEQAEAGDQGDPMGCQVHRDGSCDG</sequence>
<feature type="compositionally biased region" description="Low complexity" evidence="1">
    <location>
        <begin position="648"/>
        <end position="659"/>
    </location>
</feature>
<evidence type="ECO:0000256" key="1">
    <source>
        <dbReference type="SAM" id="MobiDB-lite"/>
    </source>
</evidence>
<dbReference type="EMBL" id="EU595736">
    <property type="protein sequence ID" value="ACD38706.1"/>
    <property type="molecule type" value="Genomic_DNA"/>
</dbReference>
<gene>
    <name evidence="2" type="ORF">PACL_0061</name>
</gene>